<dbReference type="EMBL" id="BARW01025227">
    <property type="protein sequence ID" value="GAJ06277.1"/>
    <property type="molecule type" value="Genomic_DNA"/>
</dbReference>
<comment type="caution">
    <text evidence="1">The sequence shown here is derived from an EMBL/GenBank/DDBJ whole genome shotgun (WGS) entry which is preliminary data.</text>
</comment>
<evidence type="ECO:0000313" key="1">
    <source>
        <dbReference type="EMBL" id="GAJ06277.1"/>
    </source>
</evidence>
<reference evidence="1" key="1">
    <citation type="journal article" date="2014" name="Front. Microbiol.">
        <title>High frequency of phylogenetically diverse reductive dehalogenase-homologous genes in deep subseafloor sedimentary metagenomes.</title>
        <authorList>
            <person name="Kawai M."/>
            <person name="Futagami T."/>
            <person name="Toyoda A."/>
            <person name="Takaki Y."/>
            <person name="Nishi S."/>
            <person name="Hori S."/>
            <person name="Arai W."/>
            <person name="Tsubouchi T."/>
            <person name="Morono Y."/>
            <person name="Uchiyama I."/>
            <person name="Ito T."/>
            <person name="Fujiyama A."/>
            <person name="Inagaki F."/>
            <person name="Takami H."/>
        </authorList>
    </citation>
    <scope>NUCLEOTIDE SEQUENCE</scope>
    <source>
        <strain evidence="1">Expedition CK06-06</strain>
    </source>
</reference>
<dbReference type="AlphaFoldDB" id="X1URM8"/>
<accession>X1URM8</accession>
<organism evidence="1">
    <name type="scientific">marine sediment metagenome</name>
    <dbReference type="NCBI Taxonomy" id="412755"/>
    <lineage>
        <taxon>unclassified sequences</taxon>
        <taxon>metagenomes</taxon>
        <taxon>ecological metagenomes</taxon>
    </lineage>
</organism>
<protein>
    <submittedName>
        <fullName evidence="1">Uncharacterized protein</fullName>
    </submittedName>
</protein>
<gene>
    <name evidence="1" type="ORF">S12H4_41399</name>
</gene>
<proteinExistence type="predicted"/>
<name>X1URM8_9ZZZZ</name>
<feature type="non-terminal residue" evidence="1">
    <location>
        <position position="115"/>
    </location>
</feature>
<sequence>MKQFETILNLSGEKQISRFLDKVLKIREKSFVKDFSWIPISLYNETMQLGSEVKGPILVKWVATIDRFLEGKPINEIEADKIEFKIERIEGKPESVITGRTSALLHLWLWHVIKG</sequence>